<comment type="caution">
    <text evidence="11">The sequence shown here is derived from an EMBL/GenBank/DDBJ whole genome shotgun (WGS) entry which is preliminary data.</text>
</comment>
<gene>
    <name evidence="11" type="primary">tyrS</name>
    <name evidence="11" type="ORF">COT93_03060</name>
</gene>
<sequence>MKQKEKFVLTMKLLTDAEGKKMGKSEGNIVFLNESANNMYGQIMAWPDGIMLAAFELCTNIEMKEIKKMADDLKKDTVNPRDLKMRLALEITEINHGQAAAASARDNFISTIQKKEVPKDMNTWRRTEEQYNIVDLLVATKLASSKTEARRLVEQGAVKIQTGADENAGPVVITNPKEDINVADDTILQRGKLQFVKIIK</sequence>
<keyword evidence="6 9" id="KW-0030">Aminoacyl-tRNA synthetase</keyword>
<keyword evidence="4 8" id="KW-0694">RNA-binding</keyword>
<dbReference type="GO" id="GO:0003723">
    <property type="term" value="F:RNA binding"/>
    <property type="evidence" value="ECO:0007669"/>
    <property type="project" value="UniProtKB-KW"/>
</dbReference>
<dbReference type="Proteomes" id="UP000229972">
    <property type="component" value="Unassembled WGS sequence"/>
</dbReference>
<proteinExistence type="inferred from homology"/>
<dbReference type="Pfam" id="PF22421">
    <property type="entry name" value="SYY_C-terminal"/>
    <property type="match status" value="1"/>
</dbReference>
<dbReference type="GO" id="GO:0005524">
    <property type="term" value="F:ATP binding"/>
    <property type="evidence" value="ECO:0007669"/>
    <property type="project" value="UniProtKB-KW"/>
</dbReference>
<evidence type="ECO:0000256" key="3">
    <source>
        <dbReference type="ARBA" id="ARBA00022840"/>
    </source>
</evidence>
<keyword evidence="3 9" id="KW-0067">ATP-binding</keyword>
<accession>A0A2H0VAE9</accession>
<dbReference type="PANTHER" id="PTHR11766">
    <property type="entry name" value="TYROSYL-TRNA SYNTHETASE"/>
    <property type="match status" value="1"/>
</dbReference>
<evidence type="ECO:0000256" key="8">
    <source>
        <dbReference type="PROSITE-ProRule" id="PRU00182"/>
    </source>
</evidence>
<dbReference type="PANTHER" id="PTHR11766:SF1">
    <property type="entry name" value="TYROSINE--TRNA LIGASE"/>
    <property type="match status" value="1"/>
</dbReference>
<name>A0A2H0VAE9_9BACT</name>
<evidence type="ECO:0000313" key="11">
    <source>
        <dbReference type="EMBL" id="PIR95300.1"/>
    </source>
</evidence>
<dbReference type="InterPro" id="IPR002305">
    <property type="entry name" value="aa-tRNA-synth_Ic"/>
</dbReference>
<dbReference type="Gene3D" id="3.10.290.10">
    <property type="entry name" value="RNA-binding S4 domain"/>
    <property type="match status" value="1"/>
</dbReference>
<evidence type="ECO:0000256" key="4">
    <source>
        <dbReference type="ARBA" id="ARBA00022884"/>
    </source>
</evidence>
<dbReference type="SUPFAM" id="SSF55174">
    <property type="entry name" value="Alpha-L RNA-binding motif"/>
    <property type="match status" value="1"/>
</dbReference>
<dbReference type="AlphaFoldDB" id="A0A2H0VAE9"/>
<evidence type="ECO:0000256" key="6">
    <source>
        <dbReference type="ARBA" id="ARBA00023146"/>
    </source>
</evidence>
<evidence type="ECO:0000259" key="10">
    <source>
        <dbReference type="Pfam" id="PF22421"/>
    </source>
</evidence>
<dbReference type="Gene3D" id="1.10.240.10">
    <property type="entry name" value="Tyrosyl-Transfer RNA Synthetase"/>
    <property type="match status" value="1"/>
</dbReference>
<dbReference type="Pfam" id="PF00579">
    <property type="entry name" value="tRNA-synt_1b"/>
    <property type="match status" value="1"/>
</dbReference>
<dbReference type="InterPro" id="IPR054608">
    <property type="entry name" value="SYY-like_C"/>
</dbReference>
<dbReference type="InterPro" id="IPR024088">
    <property type="entry name" value="Tyr-tRNA-ligase_bac-type"/>
</dbReference>
<evidence type="ECO:0000256" key="7">
    <source>
        <dbReference type="NCBIfam" id="TIGR00234"/>
    </source>
</evidence>
<evidence type="ECO:0000256" key="1">
    <source>
        <dbReference type="ARBA" id="ARBA00022598"/>
    </source>
</evidence>
<dbReference type="EMBL" id="PFAL01000029">
    <property type="protein sequence ID" value="PIR95300.1"/>
    <property type="molecule type" value="Genomic_DNA"/>
</dbReference>
<dbReference type="CDD" id="cd00165">
    <property type="entry name" value="S4"/>
    <property type="match status" value="1"/>
</dbReference>
<dbReference type="PROSITE" id="PS50889">
    <property type="entry name" value="S4"/>
    <property type="match status" value="1"/>
</dbReference>
<protein>
    <recommendedName>
        <fullName evidence="7">Tyrosine--tRNA ligase</fullName>
        <ecNumber evidence="7">6.1.1.1</ecNumber>
    </recommendedName>
</protein>
<dbReference type="GO" id="GO:0004831">
    <property type="term" value="F:tyrosine-tRNA ligase activity"/>
    <property type="evidence" value="ECO:0007669"/>
    <property type="project" value="UniProtKB-UniRule"/>
</dbReference>
<dbReference type="SUPFAM" id="SSF52374">
    <property type="entry name" value="Nucleotidylyl transferase"/>
    <property type="match status" value="1"/>
</dbReference>
<evidence type="ECO:0000256" key="9">
    <source>
        <dbReference type="RuleBase" id="RU363036"/>
    </source>
</evidence>
<comment type="similarity">
    <text evidence="9">Belongs to the class-I aminoacyl-tRNA synthetase family.</text>
</comment>
<keyword evidence="5 9" id="KW-0648">Protein biosynthesis</keyword>
<dbReference type="NCBIfam" id="TIGR00234">
    <property type="entry name" value="tyrS"/>
    <property type="match status" value="1"/>
</dbReference>
<dbReference type="InterPro" id="IPR002307">
    <property type="entry name" value="Tyr-tRNA-ligase"/>
</dbReference>
<dbReference type="GO" id="GO:0005829">
    <property type="term" value="C:cytosol"/>
    <property type="evidence" value="ECO:0007669"/>
    <property type="project" value="TreeGrafter"/>
</dbReference>
<dbReference type="InterPro" id="IPR036986">
    <property type="entry name" value="S4_RNA-bd_sf"/>
</dbReference>
<feature type="domain" description="Tyrosine--tRNA ligase SYY-like C-terminal" evidence="10">
    <location>
        <begin position="116"/>
        <end position="195"/>
    </location>
</feature>
<keyword evidence="1 9" id="KW-0436">Ligase</keyword>
<keyword evidence="2 9" id="KW-0547">Nucleotide-binding</keyword>
<reference evidence="12" key="1">
    <citation type="submission" date="2017-09" db="EMBL/GenBank/DDBJ databases">
        <title>Depth-based differentiation of microbial function through sediment-hosted aquifers and enrichment of novel symbionts in the deep terrestrial subsurface.</title>
        <authorList>
            <person name="Probst A.J."/>
            <person name="Ladd B."/>
            <person name="Jarett J.K."/>
            <person name="Geller-Mcgrath D.E."/>
            <person name="Sieber C.M.K."/>
            <person name="Emerson J.B."/>
            <person name="Anantharaman K."/>
            <person name="Thomas B.C."/>
            <person name="Malmstrom R."/>
            <person name="Stieglmeier M."/>
            <person name="Klingl A."/>
            <person name="Woyke T."/>
            <person name="Ryan C.M."/>
            <person name="Banfield J.F."/>
        </authorList>
    </citation>
    <scope>NUCLEOTIDE SEQUENCE [LARGE SCALE GENOMIC DNA]</scope>
</reference>
<dbReference type="EC" id="6.1.1.1" evidence="7"/>
<dbReference type="GO" id="GO:0006437">
    <property type="term" value="P:tyrosyl-tRNA aminoacylation"/>
    <property type="evidence" value="ECO:0007669"/>
    <property type="project" value="UniProtKB-UniRule"/>
</dbReference>
<evidence type="ECO:0000313" key="12">
    <source>
        <dbReference type="Proteomes" id="UP000229972"/>
    </source>
</evidence>
<evidence type="ECO:0000256" key="5">
    <source>
        <dbReference type="ARBA" id="ARBA00022917"/>
    </source>
</evidence>
<organism evidence="11 12">
    <name type="scientific">Candidatus Falkowbacteria bacterium CG10_big_fil_rev_8_21_14_0_10_37_18</name>
    <dbReference type="NCBI Taxonomy" id="1974562"/>
    <lineage>
        <taxon>Bacteria</taxon>
        <taxon>Candidatus Falkowiibacteriota</taxon>
    </lineage>
</organism>
<evidence type="ECO:0000256" key="2">
    <source>
        <dbReference type="ARBA" id="ARBA00022741"/>
    </source>
</evidence>